<dbReference type="EMBL" id="QGMG01000063">
    <property type="protein sequence ID" value="TVY58006.1"/>
    <property type="molecule type" value="Genomic_DNA"/>
</dbReference>
<name>A0A7D8Z3T3_9HELO</name>
<keyword evidence="2" id="KW-1185">Reference proteome</keyword>
<dbReference type="AlphaFoldDB" id="A0A7D8Z3T3"/>
<protein>
    <submittedName>
        <fullName evidence="1">Uncharacterized protein</fullName>
    </submittedName>
</protein>
<dbReference type="OrthoDB" id="6133115at2759"/>
<accession>A0A7D8Z3T3</accession>
<reference evidence="1 2" key="1">
    <citation type="submission" date="2018-05" db="EMBL/GenBank/DDBJ databases">
        <title>Whole genome sequencing for identification of molecular markers to develop diagnostic detection tools for the regulated plant pathogen Lachnellula willkommii.</title>
        <authorList>
            <person name="Giroux E."/>
            <person name="Bilodeau G."/>
        </authorList>
    </citation>
    <scope>NUCLEOTIDE SEQUENCE [LARGE SCALE GENOMIC DNA]</scope>
    <source>
        <strain evidence="1 2">CBS 625.97</strain>
    </source>
</reference>
<proteinExistence type="predicted"/>
<dbReference type="Proteomes" id="UP000481288">
    <property type="component" value="Unassembled WGS sequence"/>
</dbReference>
<evidence type="ECO:0000313" key="1">
    <source>
        <dbReference type="EMBL" id="TVY58006.1"/>
    </source>
</evidence>
<organism evidence="1 2">
    <name type="scientific">Lachnellula cervina</name>
    <dbReference type="NCBI Taxonomy" id="1316786"/>
    <lineage>
        <taxon>Eukaryota</taxon>
        <taxon>Fungi</taxon>
        <taxon>Dikarya</taxon>
        <taxon>Ascomycota</taxon>
        <taxon>Pezizomycotina</taxon>
        <taxon>Leotiomycetes</taxon>
        <taxon>Helotiales</taxon>
        <taxon>Lachnaceae</taxon>
        <taxon>Lachnellula</taxon>
    </lineage>
</organism>
<comment type="caution">
    <text evidence="1">The sequence shown here is derived from an EMBL/GenBank/DDBJ whole genome shotgun (WGS) entry which is preliminary data.</text>
</comment>
<gene>
    <name evidence="1" type="ORF">LCER1_G001073</name>
</gene>
<evidence type="ECO:0000313" key="2">
    <source>
        <dbReference type="Proteomes" id="UP000481288"/>
    </source>
</evidence>
<sequence length="106" mass="11546">MAVPVQEDELKKSIAVASNSVEKVVTLDTLKEIDEEVQYAIAKHESYLKPRCKESLLLYLCLLASFLNATSSGFDGSLMGSINADPQYKSFKLKETGGATGLVFVL</sequence>